<comment type="caution">
    <text evidence="2">The sequence shown here is derived from an EMBL/GenBank/DDBJ whole genome shotgun (WGS) entry which is preliminary data.</text>
</comment>
<protein>
    <submittedName>
        <fullName evidence="2">Uncharacterized protein</fullName>
    </submittedName>
</protein>
<dbReference type="AlphaFoldDB" id="A0A2M7SF37"/>
<feature type="transmembrane region" description="Helical" evidence="1">
    <location>
        <begin position="7"/>
        <end position="28"/>
    </location>
</feature>
<reference evidence="3" key="1">
    <citation type="submission" date="2017-09" db="EMBL/GenBank/DDBJ databases">
        <title>Depth-based differentiation of microbial function through sediment-hosted aquifers and enrichment of novel symbionts in the deep terrestrial subsurface.</title>
        <authorList>
            <person name="Probst A.J."/>
            <person name="Ladd B."/>
            <person name="Jarett J.K."/>
            <person name="Geller-Mcgrath D.E."/>
            <person name="Sieber C.M.K."/>
            <person name="Emerson J.B."/>
            <person name="Anantharaman K."/>
            <person name="Thomas B.C."/>
            <person name="Malmstrom R."/>
            <person name="Stieglmeier M."/>
            <person name="Klingl A."/>
            <person name="Woyke T."/>
            <person name="Ryan C.M."/>
            <person name="Banfield J.F."/>
        </authorList>
    </citation>
    <scope>NUCLEOTIDE SEQUENCE [LARGE SCALE GENOMIC DNA]</scope>
</reference>
<feature type="transmembrane region" description="Helical" evidence="1">
    <location>
        <begin position="34"/>
        <end position="56"/>
    </location>
</feature>
<sequence>MLTFIGGIVALVVGAWLWTITIAGHQLFRLFLKALAAVVPFCLVMMGIVGIIAGISSIKEKAAEKKEEKKEPVPEEKK</sequence>
<organism evidence="2 3">
    <name type="scientific">Candidatus Desantisbacteria bacterium CG_4_10_14_0_8_um_filter_48_22</name>
    <dbReference type="NCBI Taxonomy" id="1974543"/>
    <lineage>
        <taxon>Bacteria</taxon>
        <taxon>Candidatus Desantisiibacteriota</taxon>
    </lineage>
</organism>
<keyword evidence="1" id="KW-0812">Transmembrane</keyword>
<evidence type="ECO:0000313" key="2">
    <source>
        <dbReference type="EMBL" id="PIZ18152.1"/>
    </source>
</evidence>
<gene>
    <name evidence="2" type="ORF">COY52_00910</name>
</gene>
<dbReference type="EMBL" id="PFMR01000031">
    <property type="protein sequence ID" value="PIZ18152.1"/>
    <property type="molecule type" value="Genomic_DNA"/>
</dbReference>
<evidence type="ECO:0000256" key="1">
    <source>
        <dbReference type="SAM" id="Phobius"/>
    </source>
</evidence>
<name>A0A2M7SF37_9BACT</name>
<keyword evidence="1" id="KW-1133">Transmembrane helix</keyword>
<evidence type="ECO:0000313" key="3">
    <source>
        <dbReference type="Proteomes" id="UP000229307"/>
    </source>
</evidence>
<keyword evidence="1" id="KW-0472">Membrane</keyword>
<dbReference type="Proteomes" id="UP000229307">
    <property type="component" value="Unassembled WGS sequence"/>
</dbReference>
<proteinExistence type="predicted"/>
<accession>A0A2M7SF37</accession>